<dbReference type="InterPro" id="IPR002364">
    <property type="entry name" value="Quin_OxRdtase/zeta-crystal_CS"/>
</dbReference>
<dbReference type="Gene3D" id="3.90.180.10">
    <property type="entry name" value="Medium-chain alcohol dehydrogenases, catalytic domain"/>
    <property type="match status" value="1"/>
</dbReference>
<dbReference type="SMART" id="SM00829">
    <property type="entry name" value="PKS_ER"/>
    <property type="match status" value="1"/>
</dbReference>
<dbReference type="CDD" id="cd05289">
    <property type="entry name" value="MDR_like_2"/>
    <property type="match status" value="1"/>
</dbReference>
<dbReference type="Pfam" id="PF08240">
    <property type="entry name" value="ADH_N"/>
    <property type="match status" value="1"/>
</dbReference>
<keyword evidence="4" id="KW-1185">Reference proteome</keyword>
<dbReference type="PANTHER" id="PTHR11695:SF294">
    <property type="entry name" value="RETICULON-4-INTERACTING PROTEIN 1, MITOCHONDRIAL"/>
    <property type="match status" value="1"/>
</dbReference>
<dbReference type="Pfam" id="PF13602">
    <property type="entry name" value="ADH_zinc_N_2"/>
    <property type="match status" value="1"/>
</dbReference>
<name>A0ABU1SRI6_9HYPH</name>
<comment type="caution">
    <text evidence="3">The sequence shown here is derived from an EMBL/GenBank/DDBJ whole genome shotgun (WGS) entry which is preliminary data.</text>
</comment>
<feature type="domain" description="Enoyl reductase (ER)" evidence="2">
    <location>
        <begin position="78"/>
        <end position="396"/>
    </location>
</feature>
<dbReference type="InterPro" id="IPR050700">
    <property type="entry name" value="YIM1/Zinc_Alcohol_DH_Fams"/>
</dbReference>
<accession>A0ABU1SRI6</accession>
<dbReference type="InterPro" id="IPR020843">
    <property type="entry name" value="ER"/>
</dbReference>
<dbReference type="Gene3D" id="3.40.50.720">
    <property type="entry name" value="NAD(P)-binding Rossmann-like Domain"/>
    <property type="match status" value="1"/>
</dbReference>
<dbReference type="InterPro" id="IPR036291">
    <property type="entry name" value="NAD(P)-bd_dom_sf"/>
</dbReference>
<dbReference type="PROSITE" id="PS01162">
    <property type="entry name" value="QOR_ZETA_CRYSTAL"/>
    <property type="match status" value="1"/>
</dbReference>
<reference evidence="3 4" key="1">
    <citation type="submission" date="2023-07" db="EMBL/GenBank/DDBJ databases">
        <title>Sorghum-associated microbial communities from plants grown in Nebraska, USA.</title>
        <authorList>
            <person name="Schachtman D."/>
        </authorList>
    </citation>
    <scope>NUCLEOTIDE SEQUENCE [LARGE SCALE GENOMIC DNA]</scope>
    <source>
        <strain evidence="3 4">3199</strain>
    </source>
</reference>
<organism evidence="3 4">
    <name type="scientific">Rhizobium miluonense</name>
    <dbReference type="NCBI Taxonomy" id="411945"/>
    <lineage>
        <taxon>Bacteria</taxon>
        <taxon>Pseudomonadati</taxon>
        <taxon>Pseudomonadota</taxon>
        <taxon>Alphaproteobacteria</taxon>
        <taxon>Hyphomicrobiales</taxon>
        <taxon>Rhizobiaceae</taxon>
        <taxon>Rhizobium/Agrobacterium group</taxon>
        <taxon>Rhizobium</taxon>
    </lineage>
</organism>
<evidence type="ECO:0000313" key="4">
    <source>
        <dbReference type="Proteomes" id="UP001250791"/>
    </source>
</evidence>
<dbReference type="InterPro" id="IPR011032">
    <property type="entry name" value="GroES-like_sf"/>
</dbReference>
<dbReference type="Proteomes" id="UP001250791">
    <property type="component" value="Unassembled WGS sequence"/>
</dbReference>
<sequence length="399" mass="43205">MPHRRRDAIPQAGWQSRFASYAVFCRKRSSTKTCASSTGFPPDNLHCRCCVFDARLLATLETEVSPMKAFLIDRYAKGGALRFGESSVPELRENDVMVGIHAASVNPLDAKIRDGEFKLILPYRLPLILGNDVAGVVVRVGPSVRGFKPGDEVYARPGHDRIGTFAEFIAMNEADVALKPQNLTMEEAASVPLVALTAWQALVEKAKLRKGQKVLIHAGSGGVGTVAIQLAKYLGAHVATTTSAANVDLVKSLGADVVVDYKKDDFEKVLQGYDVVLNSLGKDTLEKSLRVLKPGGKLISISGPPDAAFARQNGSGWLFQLLMGLLSFGIRRKSKRRGVSYSFLFMTANGGQLRKITSLIEAGAIRAVVDRVFPFQSMNEALAYVETGRAKGKVVIAVK</sequence>
<proteinExistence type="predicted"/>
<gene>
    <name evidence="3" type="ORF">J2W52_003214</name>
</gene>
<dbReference type="PANTHER" id="PTHR11695">
    <property type="entry name" value="ALCOHOL DEHYDROGENASE RELATED"/>
    <property type="match status" value="1"/>
</dbReference>
<protein>
    <submittedName>
        <fullName evidence="3">NADPH:quinone reductase-like Zn-dependent oxidoreductase</fullName>
    </submittedName>
</protein>
<dbReference type="SUPFAM" id="SSF51735">
    <property type="entry name" value="NAD(P)-binding Rossmann-fold domains"/>
    <property type="match status" value="1"/>
</dbReference>
<dbReference type="EMBL" id="JAVDUP010000003">
    <property type="protein sequence ID" value="MDR6901590.1"/>
    <property type="molecule type" value="Genomic_DNA"/>
</dbReference>
<evidence type="ECO:0000313" key="3">
    <source>
        <dbReference type="EMBL" id="MDR6901590.1"/>
    </source>
</evidence>
<evidence type="ECO:0000259" key="2">
    <source>
        <dbReference type="SMART" id="SM00829"/>
    </source>
</evidence>
<dbReference type="SUPFAM" id="SSF50129">
    <property type="entry name" value="GroES-like"/>
    <property type="match status" value="1"/>
</dbReference>
<dbReference type="InterPro" id="IPR013154">
    <property type="entry name" value="ADH-like_N"/>
</dbReference>
<keyword evidence="1" id="KW-0560">Oxidoreductase</keyword>
<evidence type="ECO:0000256" key="1">
    <source>
        <dbReference type="ARBA" id="ARBA00023002"/>
    </source>
</evidence>